<evidence type="ECO:0000313" key="1">
    <source>
        <dbReference type="EMBL" id="EFC48900.1"/>
    </source>
</evidence>
<gene>
    <name evidence="1" type="ORF">NAEGRDRAFT_56917</name>
</gene>
<dbReference type="EMBL" id="GG738849">
    <property type="protein sequence ID" value="EFC48900.1"/>
    <property type="molecule type" value="Genomic_DNA"/>
</dbReference>
<dbReference type="InParanoid" id="D2V2H4"/>
<protein>
    <recommendedName>
        <fullName evidence="3">Autophagy-related protein 101</fullName>
    </recommendedName>
</protein>
<dbReference type="Proteomes" id="UP000006671">
    <property type="component" value="Unassembled WGS sequence"/>
</dbReference>
<dbReference type="RefSeq" id="XP_002681644.1">
    <property type="nucleotide sequence ID" value="XM_002681598.1"/>
</dbReference>
<dbReference type="GeneID" id="8849922"/>
<proteinExistence type="predicted"/>
<dbReference type="AlphaFoldDB" id="D2V2H4"/>
<dbReference type="VEuPathDB" id="AmoebaDB:NAEGRDRAFT_56917"/>
<accession>D2V2H4</accession>
<organism evidence="2">
    <name type="scientific">Naegleria gruberi</name>
    <name type="common">Amoeba</name>
    <dbReference type="NCBI Taxonomy" id="5762"/>
    <lineage>
        <taxon>Eukaryota</taxon>
        <taxon>Discoba</taxon>
        <taxon>Heterolobosea</taxon>
        <taxon>Tetramitia</taxon>
        <taxon>Eutetramitia</taxon>
        <taxon>Vahlkampfiidae</taxon>
        <taxon>Naegleria</taxon>
    </lineage>
</organism>
<dbReference type="KEGG" id="ngr:NAEGRDRAFT_56917"/>
<sequence>MKLGENFFIKPNLKQPAQKTATIIKLDESILSRRFLIEIKYYTVKVSASFSIFGGKREERVYFETWRIPIKIHWNTQWNHLFEGMPLVKVENTSEDNISNKLGKETPPDSTKLQEDLRKRLVKIIKSAHEDVPHLPNVSDNLTFLNGKSFSFEVEVKSDTKDDSKKPSGWFSIW</sequence>
<reference evidence="1 2" key="1">
    <citation type="journal article" date="2010" name="Cell">
        <title>The genome of Naegleria gruberi illuminates early eukaryotic versatility.</title>
        <authorList>
            <person name="Fritz-Laylin L.K."/>
            <person name="Prochnik S.E."/>
            <person name="Ginger M.L."/>
            <person name="Dacks J.B."/>
            <person name="Carpenter M.L."/>
            <person name="Field M.C."/>
            <person name="Kuo A."/>
            <person name="Paredez A."/>
            <person name="Chapman J."/>
            <person name="Pham J."/>
            <person name="Shu S."/>
            <person name="Neupane R."/>
            <person name="Cipriano M."/>
            <person name="Mancuso J."/>
            <person name="Tu H."/>
            <person name="Salamov A."/>
            <person name="Lindquist E."/>
            <person name="Shapiro H."/>
            <person name="Lucas S."/>
            <person name="Grigoriev I.V."/>
            <person name="Cande W.Z."/>
            <person name="Fulton C."/>
            <person name="Rokhsar D.S."/>
            <person name="Dawson S.C."/>
        </authorList>
    </citation>
    <scope>NUCLEOTIDE SEQUENCE [LARGE SCALE GENOMIC DNA]</scope>
    <source>
        <strain evidence="1 2">NEG-M</strain>
    </source>
</reference>
<dbReference type="OrthoDB" id="10300325at2759"/>
<evidence type="ECO:0008006" key="3">
    <source>
        <dbReference type="Google" id="ProtNLM"/>
    </source>
</evidence>
<keyword evidence="2" id="KW-1185">Reference proteome</keyword>
<name>D2V2H4_NAEGR</name>
<evidence type="ECO:0000313" key="2">
    <source>
        <dbReference type="Proteomes" id="UP000006671"/>
    </source>
</evidence>